<evidence type="ECO:0000256" key="1">
    <source>
        <dbReference type="ARBA" id="ARBA00022737"/>
    </source>
</evidence>
<dbReference type="PANTHER" id="PTHR45586:SF1">
    <property type="entry name" value="LIPOPOLYSACCHARIDE ASSEMBLY PROTEIN B"/>
    <property type="match status" value="1"/>
</dbReference>
<reference evidence="4 5" key="1">
    <citation type="submission" date="2018-03" db="EMBL/GenBank/DDBJ databases">
        <title>Genomic Encyclopedia of Archaeal and Bacterial Type Strains, Phase II (KMG-II): from individual species to whole genera.</title>
        <authorList>
            <person name="Goeker M."/>
        </authorList>
    </citation>
    <scope>NUCLEOTIDE SEQUENCE [LARGE SCALE GENOMIC DNA]</scope>
    <source>
        <strain evidence="4 5">DSM 24859</strain>
    </source>
</reference>
<gene>
    <name evidence="4" type="ORF">CLV51_101417</name>
</gene>
<dbReference type="InterPro" id="IPR011990">
    <property type="entry name" value="TPR-like_helical_dom_sf"/>
</dbReference>
<organism evidence="4 5">
    <name type="scientific">Chitinophaga niastensis</name>
    <dbReference type="NCBI Taxonomy" id="536980"/>
    <lineage>
        <taxon>Bacteria</taxon>
        <taxon>Pseudomonadati</taxon>
        <taxon>Bacteroidota</taxon>
        <taxon>Chitinophagia</taxon>
        <taxon>Chitinophagales</taxon>
        <taxon>Chitinophagaceae</taxon>
        <taxon>Chitinophaga</taxon>
    </lineage>
</organism>
<evidence type="ECO:0000256" key="2">
    <source>
        <dbReference type="ARBA" id="ARBA00022803"/>
    </source>
</evidence>
<dbReference type="Gene3D" id="1.25.40.10">
    <property type="entry name" value="Tetratricopeptide repeat domain"/>
    <property type="match status" value="1"/>
</dbReference>
<comment type="caution">
    <text evidence="4">The sequence shown here is derived from an EMBL/GenBank/DDBJ whole genome shotgun (WGS) entry which is preliminary data.</text>
</comment>
<protein>
    <submittedName>
        <fullName evidence="4">Tetratricopeptide repeat protein</fullName>
    </submittedName>
</protein>
<keyword evidence="5" id="KW-1185">Reference proteome</keyword>
<dbReference type="PROSITE" id="PS50005">
    <property type="entry name" value="TPR"/>
    <property type="match status" value="2"/>
</dbReference>
<dbReference type="Pfam" id="PF13432">
    <property type="entry name" value="TPR_16"/>
    <property type="match status" value="1"/>
</dbReference>
<keyword evidence="1" id="KW-0677">Repeat</keyword>
<feature type="repeat" description="TPR" evidence="3">
    <location>
        <begin position="200"/>
        <end position="233"/>
    </location>
</feature>
<evidence type="ECO:0000313" key="5">
    <source>
        <dbReference type="Proteomes" id="UP000240971"/>
    </source>
</evidence>
<dbReference type="SUPFAM" id="SSF48452">
    <property type="entry name" value="TPR-like"/>
    <property type="match status" value="1"/>
</dbReference>
<dbReference type="Proteomes" id="UP000240971">
    <property type="component" value="Unassembled WGS sequence"/>
</dbReference>
<accession>A0A2P8HS98</accession>
<evidence type="ECO:0000313" key="4">
    <source>
        <dbReference type="EMBL" id="PSL49087.1"/>
    </source>
</evidence>
<keyword evidence="2 3" id="KW-0802">TPR repeat</keyword>
<dbReference type="InterPro" id="IPR019734">
    <property type="entry name" value="TPR_rpt"/>
</dbReference>
<dbReference type="OrthoDB" id="1490552at2"/>
<name>A0A2P8HS98_CHINA</name>
<dbReference type="InterPro" id="IPR051012">
    <property type="entry name" value="CellSynth/LPSAsmb/PSIAsmb"/>
</dbReference>
<evidence type="ECO:0000256" key="3">
    <source>
        <dbReference type="PROSITE-ProRule" id="PRU00339"/>
    </source>
</evidence>
<sequence>MQKSQVLLVGAAVALLVVLFAFGRTVPRSDKKPMSSAAPMKGGGQDIDPIAFSELLSTAKGKIPAEKLLQVNTIETNVVRGDVKTQQIAAYRQLYNTWDSLNQLPVAAYYLGEAAKLENSEKSLTFAANLFLAHLQHAEDPRVAKWEAQQAITLFDQAIQLNPANDTLKISQAMVYMNTGEPMTGVAKLREVVAAHPDNIDAQVTLANLAITSGQYDKAIERLEGVMKNHPDNAKVLFVLAESYRSKGDKKKAIELFEKSKQLMTDPELKKEVDSYIKSIQ</sequence>
<proteinExistence type="predicted"/>
<dbReference type="AlphaFoldDB" id="A0A2P8HS98"/>
<dbReference type="EMBL" id="PYAW01000001">
    <property type="protein sequence ID" value="PSL49087.1"/>
    <property type="molecule type" value="Genomic_DNA"/>
</dbReference>
<dbReference type="SMART" id="SM00028">
    <property type="entry name" value="TPR"/>
    <property type="match status" value="2"/>
</dbReference>
<feature type="repeat" description="TPR" evidence="3">
    <location>
        <begin position="234"/>
        <end position="267"/>
    </location>
</feature>
<dbReference type="PANTHER" id="PTHR45586">
    <property type="entry name" value="TPR REPEAT-CONTAINING PROTEIN PA4667"/>
    <property type="match status" value="1"/>
</dbReference>
<dbReference type="RefSeq" id="WP_106526349.1">
    <property type="nucleotide sequence ID" value="NZ_PYAW01000001.1"/>
</dbReference>